<dbReference type="InterPro" id="IPR037185">
    <property type="entry name" value="EmrE-like"/>
</dbReference>
<keyword evidence="5 6" id="KW-0472">Membrane</keyword>
<feature type="transmembrane region" description="Helical" evidence="6">
    <location>
        <begin position="234"/>
        <end position="254"/>
    </location>
</feature>
<evidence type="ECO:0000256" key="4">
    <source>
        <dbReference type="ARBA" id="ARBA00022989"/>
    </source>
</evidence>
<feature type="domain" description="EamA" evidence="7">
    <location>
        <begin position="139"/>
        <end position="277"/>
    </location>
</feature>
<feature type="transmembrane region" description="Helical" evidence="6">
    <location>
        <begin position="138"/>
        <end position="157"/>
    </location>
</feature>
<dbReference type="Pfam" id="PF00892">
    <property type="entry name" value="EamA"/>
    <property type="match status" value="1"/>
</dbReference>
<evidence type="ECO:0000256" key="5">
    <source>
        <dbReference type="ARBA" id="ARBA00023136"/>
    </source>
</evidence>
<dbReference type="EMBL" id="JABTTQ020000013">
    <property type="protein sequence ID" value="KAK6143732.1"/>
    <property type="molecule type" value="Genomic_DNA"/>
</dbReference>
<evidence type="ECO:0000256" key="6">
    <source>
        <dbReference type="RuleBase" id="RU363077"/>
    </source>
</evidence>
<evidence type="ECO:0000313" key="9">
    <source>
        <dbReference type="Proteomes" id="UP001318860"/>
    </source>
</evidence>
<evidence type="ECO:0000313" key="8">
    <source>
        <dbReference type="EMBL" id="KAK6143732.1"/>
    </source>
</evidence>
<feature type="transmembrane region" description="Helical" evidence="6">
    <location>
        <begin position="208"/>
        <end position="227"/>
    </location>
</feature>
<reference evidence="8 9" key="1">
    <citation type="journal article" date="2021" name="Comput. Struct. Biotechnol. J.">
        <title>De novo genome assembly of the potent medicinal plant Rehmannia glutinosa using nanopore technology.</title>
        <authorList>
            <person name="Ma L."/>
            <person name="Dong C."/>
            <person name="Song C."/>
            <person name="Wang X."/>
            <person name="Zheng X."/>
            <person name="Niu Y."/>
            <person name="Chen S."/>
            <person name="Feng W."/>
        </authorList>
    </citation>
    <scope>NUCLEOTIDE SEQUENCE [LARGE SCALE GENOMIC DNA]</scope>
    <source>
        <strain evidence="8">DH-2019</strain>
    </source>
</reference>
<comment type="similarity">
    <text evidence="2 6">Belongs to the drug/metabolite transporter (DMT) superfamily. Plant drug/metabolite exporter (P-DME) (TC 2.A.7.4) family.</text>
</comment>
<dbReference type="InterPro" id="IPR030184">
    <property type="entry name" value="WAT1-related"/>
</dbReference>
<sequence>MMVTVQLALTGVNVFYKLAGNNGISLRVLIAYRFLFAAATVVPLALIFERKNRPKLTWKIAFQAFLSALFGMERLGLNTRAGKAKVMGTLMGIGGAMVLTFYKGCEVNIWSTHFNLMHKNQQPGGHVAAAHHKSIDNILGPLLALACCFSVSLSLIVQAKMSETYPCHYSSTALISIMGSIQAVVFALCTERDWSQWKLGWNLRLLTVAYMGILASGIMWAFIMSCVRMRGPLFVSVFNPLLLVLVALAGSLLLNEKLHLGSVLGAAIIIIGLYSVLWGKSKEIKKITRLVPSKSFIETIQVDQENTKESLKGFNNHGTNVMAVTPNFVPDDQSEIIEVFDEEEEEDLEAKVSNTQTKSSM</sequence>
<keyword evidence="3 6" id="KW-0812">Transmembrane</keyword>
<feature type="transmembrane region" description="Helical" evidence="6">
    <location>
        <begin position="260"/>
        <end position="279"/>
    </location>
</feature>
<accession>A0ABR0W7T6</accession>
<comment type="caution">
    <text evidence="8">The sequence shown here is derived from an EMBL/GenBank/DDBJ whole genome shotgun (WGS) entry which is preliminary data.</text>
</comment>
<gene>
    <name evidence="8" type="ORF">DH2020_024080</name>
</gene>
<keyword evidence="4 6" id="KW-1133">Transmembrane helix</keyword>
<comment type="subcellular location">
    <subcellularLocation>
        <location evidence="1 6">Membrane</location>
        <topology evidence="1 6">Multi-pass membrane protein</topology>
    </subcellularLocation>
</comment>
<organism evidence="8 9">
    <name type="scientific">Rehmannia glutinosa</name>
    <name type="common">Chinese foxglove</name>
    <dbReference type="NCBI Taxonomy" id="99300"/>
    <lineage>
        <taxon>Eukaryota</taxon>
        <taxon>Viridiplantae</taxon>
        <taxon>Streptophyta</taxon>
        <taxon>Embryophyta</taxon>
        <taxon>Tracheophyta</taxon>
        <taxon>Spermatophyta</taxon>
        <taxon>Magnoliopsida</taxon>
        <taxon>eudicotyledons</taxon>
        <taxon>Gunneridae</taxon>
        <taxon>Pentapetalae</taxon>
        <taxon>asterids</taxon>
        <taxon>lamiids</taxon>
        <taxon>Lamiales</taxon>
        <taxon>Orobanchaceae</taxon>
        <taxon>Rehmannieae</taxon>
        <taxon>Rehmannia</taxon>
    </lineage>
</organism>
<dbReference type="PANTHER" id="PTHR31218">
    <property type="entry name" value="WAT1-RELATED PROTEIN"/>
    <property type="match status" value="1"/>
</dbReference>
<protein>
    <recommendedName>
        <fullName evidence="6">WAT1-related protein</fullName>
    </recommendedName>
</protein>
<evidence type="ECO:0000256" key="2">
    <source>
        <dbReference type="ARBA" id="ARBA00007635"/>
    </source>
</evidence>
<name>A0ABR0W7T6_REHGL</name>
<dbReference type="SUPFAM" id="SSF103481">
    <property type="entry name" value="Multidrug resistance efflux transporter EmrE"/>
    <property type="match status" value="1"/>
</dbReference>
<evidence type="ECO:0000256" key="1">
    <source>
        <dbReference type="ARBA" id="ARBA00004141"/>
    </source>
</evidence>
<evidence type="ECO:0000256" key="3">
    <source>
        <dbReference type="ARBA" id="ARBA00022692"/>
    </source>
</evidence>
<keyword evidence="9" id="KW-1185">Reference proteome</keyword>
<evidence type="ECO:0000259" key="7">
    <source>
        <dbReference type="Pfam" id="PF00892"/>
    </source>
</evidence>
<dbReference type="Proteomes" id="UP001318860">
    <property type="component" value="Unassembled WGS sequence"/>
</dbReference>
<dbReference type="InterPro" id="IPR000620">
    <property type="entry name" value="EamA_dom"/>
</dbReference>
<feature type="transmembrane region" description="Helical" evidence="6">
    <location>
        <begin position="169"/>
        <end position="188"/>
    </location>
</feature>
<feature type="transmembrane region" description="Helical" evidence="6">
    <location>
        <begin position="84"/>
        <end position="102"/>
    </location>
</feature>
<feature type="transmembrane region" description="Helical" evidence="6">
    <location>
        <begin position="30"/>
        <end position="48"/>
    </location>
</feature>
<proteinExistence type="inferred from homology"/>